<evidence type="ECO:0000259" key="7">
    <source>
        <dbReference type="Pfam" id="PF00248"/>
    </source>
</evidence>
<proteinExistence type="inferred from homology"/>
<comment type="catalytic activity">
    <reaction evidence="3">
        <text>hydroxyacetone + NADP(+) = methylglyoxal + NADPH + H(+)</text>
        <dbReference type="Rhea" id="RHEA:27986"/>
        <dbReference type="ChEBI" id="CHEBI:15378"/>
        <dbReference type="ChEBI" id="CHEBI:17158"/>
        <dbReference type="ChEBI" id="CHEBI:27957"/>
        <dbReference type="ChEBI" id="CHEBI:57783"/>
        <dbReference type="ChEBI" id="CHEBI:58349"/>
    </reaction>
</comment>
<dbReference type="PROSITE" id="PS00062">
    <property type="entry name" value="ALDOKETO_REDUCTASE_2"/>
    <property type="match status" value="1"/>
</dbReference>
<accession>D5BZY5</accession>
<dbReference type="HOGENOM" id="CLU_023205_0_1_6"/>
<dbReference type="Proteomes" id="UP000001844">
    <property type="component" value="Chromosome"/>
</dbReference>
<dbReference type="EMBL" id="CP001798">
    <property type="protein sequence ID" value="ADE16232.1"/>
    <property type="molecule type" value="Genomic_DNA"/>
</dbReference>
<feature type="active site" description="Proton donor" evidence="4">
    <location>
        <position position="50"/>
    </location>
</feature>
<organism evidence="8 9">
    <name type="scientific">Nitrosococcus halophilus (strain Nc4)</name>
    <dbReference type="NCBI Taxonomy" id="472759"/>
    <lineage>
        <taxon>Bacteria</taxon>
        <taxon>Pseudomonadati</taxon>
        <taxon>Pseudomonadota</taxon>
        <taxon>Gammaproteobacteria</taxon>
        <taxon>Chromatiales</taxon>
        <taxon>Chromatiaceae</taxon>
        <taxon>Nitrosococcus</taxon>
    </lineage>
</organism>
<feature type="site" description="Lowers pKa of active site Tyr" evidence="6">
    <location>
        <position position="75"/>
    </location>
</feature>
<reference evidence="9" key="1">
    <citation type="submission" date="2010-04" db="EMBL/GenBank/DDBJ databases">
        <title>Complete genome sequence of Nitrosococcus halophilus Nc4, a salt-adapted, aerobic obligate ammonia-oxidizing sulfur purple bacterium.</title>
        <authorList>
            <consortium name="US DOE Joint Genome Institute"/>
            <person name="Campbell M.A."/>
            <person name="Malfatti S.A."/>
            <person name="Chain P.S.G."/>
            <person name="Heidelberg J.F."/>
            <person name="Ward B.B."/>
            <person name="Klotz M.G."/>
        </authorList>
    </citation>
    <scope>NUCLEOTIDE SEQUENCE [LARGE SCALE GENOMIC DNA]</scope>
    <source>
        <strain evidence="9">Nc4</strain>
    </source>
</reference>
<dbReference type="InterPro" id="IPR036812">
    <property type="entry name" value="NAD(P)_OxRdtase_dom_sf"/>
</dbReference>
<gene>
    <name evidence="8" type="ordered locus">Nhal_3180</name>
</gene>
<dbReference type="InterPro" id="IPR020471">
    <property type="entry name" value="AKR"/>
</dbReference>
<evidence type="ECO:0000256" key="2">
    <source>
        <dbReference type="ARBA" id="ARBA00023002"/>
    </source>
</evidence>
<dbReference type="InterPro" id="IPR023210">
    <property type="entry name" value="NADP_OxRdtase_dom"/>
</dbReference>
<dbReference type="RefSeq" id="WP_013034082.1">
    <property type="nucleotide sequence ID" value="NC_013960.1"/>
</dbReference>
<protein>
    <submittedName>
        <fullName evidence="8">Aldo/keto reductase</fullName>
    </submittedName>
</protein>
<dbReference type="PIRSF" id="PIRSF000097">
    <property type="entry name" value="AKR"/>
    <property type="match status" value="1"/>
</dbReference>
<dbReference type="SUPFAM" id="SSF51430">
    <property type="entry name" value="NAD(P)-linked oxidoreductase"/>
    <property type="match status" value="1"/>
</dbReference>
<keyword evidence="2" id="KW-0560">Oxidoreductase</keyword>
<sequence length="267" mass="29688">MNAQSSVQLRSGNAMPIFGLGTWQLTIDTAGTVAYALELGYRMIDTSSDYGTQPGIGEAIKRSKISRGSLYIVTKVEETDDAYQATKEYLSEMDLEYSDLMLIHRPPTTGAGEELWDGLIRAKKEGLTKDIGVSNYSAELSQKLIDATSEVPTVNQIEWSPFGHSGDFKNFCAKNNIVIQAYSPLTRGNRLDNKALNQMASKYHKTPAQMMLRWNIQLGTVPLPKANQKSHLEENLGIFDFEISTQDMEILSNLNEEYSSLGSLPYV</sequence>
<dbReference type="GO" id="GO:0016616">
    <property type="term" value="F:oxidoreductase activity, acting on the CH-OH group of donors, NAD or NADP as acceptor"/>
    <property type="evidence" value="ECO:0007669"/>
    <property type="project" value="UniProtKB-ARBA"/>
</dbReference>
<dbReference type="InterPro" id="IPR018170">
    <property type="entry name" value="Aldo/ket_reductase_CS"/>
</dbReference>
<dbReference type="PANTHER" id="PTHR43827">
    <property type="entry name" value="2,5-DIKETO-D-GLUCONIC ACID REDUCTASE"/>
    <property type="match status" value="1"/>
</dbReference>
<feature type="binding site" evidence="5">
    <location>
        <position position="104"/>
    </location>
    <ligand>
        <name>substrate</name>
    </ligand>
</feature>
<dbReference type="Pfam" id="PF00248">
    <property type="entry name" value="Aldo_ket_red"/>
    <property type="match status" value="1"/>
</dbReference>
<evidence type="ECO:0000256" key="1">
    <source>
        <dbReference type="ARBA" id="ARBA00007905"/>
    </source>
</evidence>
<dbReference type="eggNOG" id="COG0656">
    <property type="taxonomic scope" value="Bacteria"/>
</dbReference>
<evidence type="ECO:0000256" key="6">
    <source>
        <dbReference type="PIRSR" id="PIRSR000097-3"/>
    </source>
</evidence>
<dbReference type="Gene3D" id="3.20.20.100">
    <property type="entry name" value="NADP-dependent oxidoreductase domain"/>
    <property type="match status" value="1"/>
</dbReference>
<evidence type="ECO:0000256" key="5">
    <source>
        <dbReference type="PIRSR" id="PIRSR000097-2"/>
    </source>
</evidence>
<dbReference type="STRING" id="472759.Nhal_3180"/>
<dbReference type="AlphaFoldDB" id="D5BZY5"/>
<evidence type="ECO:0000313" key="9">
    <source>
        <dbReference type="Proteomes" id="UP000001844"/>
    </source>
</evidence>
<dbReference type="PANTHER" id="PTHR43827:SF13">
    <property type="entry name" value="ALDO_KETO REDUCTASE FAMILY PROTEIN"/>
    <property type="match status" value="1"/>
</dbReference>
<name>D5BZY5_NITHN</name>
<dbReference type="PRINTS" id="PR00069">
    <property type="entry name" value="ALDKETRDTASE"/>
</dbReference>
<evidence type="ECO:0000256" key="3">
    <source>
        <dbReference type="ARBA" id="ARBA00049445"/>
    </source>
</evidence>
<dbReference type="KEGG" id="nhl:Nhal_3180"/>
<evidence type="ECO:0000313" key="8">
    <source>
        <dbReference type="EMBL" id="ADE16232.1"/>
    </source>
</evidence>
<dbReference type="FunFam" id="3.20.20.100:FF:000002">
    <property type="entry name" value="2,5-diketo-D-gluconic acid reductase A"/>
    <property type="match status" value="1"/>
</dbReference>
<keyword evidence="9" id="KW-1185">Reference proteome</keyword>
<evidence type="ECO:0000256" key="4">
    <source>
        <dbReference type="PIRSR" id="PIRSR000097-1"/>
    </source>
</evidence>
<dbReference type="CDD" id="cd19071">
    <property type="entry name" value="AKR_AKR1-5-like"/>
    <property type="match status" value="1"/>
</dbReference>
<feature type="domain" description="NADP-dependent oxidoreductase" evidence="7">
    <location>
        <begin position="19"/>
        <end position="255"/>
    </location>
</feature>
<comment type="similarity">
    <text evidence="1">Belongs to the aldo/keto reductase family.</text>
</comment>